<evidence type="ECO:0000313" key="3">
    <source>
        <dbReference type="EMBL" id="PSR57083.1"/>
    </source>
</evidence>
<dbReference type="GO" id="GO:0016491">
    <property type="term" value="F:oxidoreductase activity"/>
    <property type="evidence" value="ECO:0007669"/>
    <property type="project" value="InterPro"/>
</dbReference>
<organism evidence="3 4">
    <name type="scientific">Adhaeribacter arboris</name>
    <dbReference type="NCBI Taxonomy" id="2072846"/>
    <lineage>
        <taxon>Bacteria</taxon>
        <taxon>Pseudomonadati</taxon>
        <taxon>Bacteroidota</taxon>
        <taxon>Cytophagia</taxon>
        <taxon>Cytophagales</taxon>
        <taxon>Hymenobacteraceae</taxon>
        <taxon>Adhaeribacter</taxon>
    </lineage>
</organism>
<dbReference type="SUPFAM" id="SSF52833">
    <property type="entry name" value="Thioredoxin-like"/>
    <property type="match status" value="1"/>
</dbReference>
<dbReference type="EMBL" id="PYFT01000001">
    <property type="protein sequence ID" value="PSR57083.1"/>
    <property type="molecule type" value="Genomic_DNA"/>
</dbReference>
<dbReference type="PROSITE" id="PS51352">
    <property type="entry name" value="THIOREDOXIN_2"/>
    <property type="match status" value="1"/>
</dbReference>
<comment type="caution">
    <text evidence="3">The sequence shown here is derived from an EMBL/GenBank/DDBJ whole genome shotgun (WGS) entry which is preliminary data.</text>
</comment>
<dbReference type="Pfam" id="PF00578">
    <property type="entry name" value="AhpC-TSA"/>
    <property type="match status" value="1"/>
</dbReference>
<dbReference type="InterPro" id="IPR013766">
    <property type="entry name" value="Thioredoxin_domain"/>
</dbReference>
<dbReference type="Gene3D" id="3.40.30.10">
    <property type="entry name" value="Glutaredoxin"/>
    <property type="match status" value="1"/>
</dbReference>
<proteinExistence type="predicted"/>
<dbReference type="GO" id="GO:0016209">
    <property type="term" value="F:antioxidant activity"/>
    <property type="evidence" value="ECO:0007669"/>
    <property type="project" value="InterPro"/>
</dbReference>
<accession>A0A2T2YNJ5</accession>
<feature type="compositionally biased region" description="Low complexity" evidence="1">
    <location>
        <begin position="34"/>
        <end position="45"/>
    </location>
</feature>
<sequence length="179" mass="19886">MNKGLLISVLLAVIVLGAWFIMRSGEPQVEQDISSTQATTSVASSPPAPVNDLPNLPLTKPDQTKFNAKDLKGKTVLIFFEPDCEHCQREANEMQKHLPAFAKYSVYFFSPAPFDQMQQFFMKYNLSGPNISYAQTPFNIILQELGAIPAPSVYIYSEQGKLIKAFKGETPMANILPLL</sequence>
<gene>
    <name evidence="3" type="ORF">AHMF7605_28185</name>
</gene>
<protein>
    <recommendedName>
        <fullName evidence="2">Thioredoxin domain-containing protein</fullName>
    </recommendedName>
</protein>
<keyword evidence="4" id="KW-1185">Reference proteome</keyword>
<dbReference type="InterPro" id="IPR000866">
    <property type="entry name" value="AhpC/TSA"/>
</dbReference>
<evidence type="ECO:0000259" key="2">
    <source>
        <dbReference type="PROSITE" id="PS51352"/>
    </source>
</evidence>
<reference evidence="3 4" key="1">
    <citation type="submission" date="2018-03" db="EMBL/GenBank/DDBJ databases">
        <title>Adhaeribacter sp. HMF7605 Genome sequencing and assembly.</title>
        <authorList>
            <person name="Kang H."/>
            <person name="Kang J."/>
            <person name="Cha I."/>
            <person name="Kim H."/>
            <person name="Joh K."/>
        </authorList>
    </citation>
    <scope>NUCLEOTIDE SEQUENCE [LARGE SCALE GENOMIC DNA]</scope>
    <source>
        <strain evidence="3 4">HMF7605</strain>
    </source>
</reference>
<dbReference type="OrthoDB" id="662072at2"/>
<dbReference type="RefSeq" id="WP_106933256.1">
    <property type="nucleotide sequence ID" value="NZ_PYFT01000001.1"/>
</dbReference>
<evidence type="ECO:0000256" key="1">
    <source>
        <dbReference type="SAM" id="MobiDB-lite"/>
    </source>
</evidence>
<feature type="region of interest" description="Disordered" evidence="1">
    <location>
        <begin position="32"/>
        <end position="52"/>
    </location>
</feature>
<evidence type="ECO:0000313" key="4">
    <source>
        <dbReference type="Proteomes" id="UP000240357"/>
    </source>
</evidence>
<name>A0A2T2YNJ5_9BACT</name>
<dbReference type="InterPro" id="IPR036249">
    <property type="entry name" value="Thioredoxin-like_sf"/>
</dbReference>
<feature type="domain" description="Thioredoxin" evidence="2">
    <location>
        <begin position="42"/>
        <end position="179"/>
    </location>
</feature>
<dbReference type="AlphaFoldDB" id="A0A2T2YNJ5"/>
<dbReference type="Proteomes" id="UP000240357">
    <property type="component" value="Unassembled WGS sequence"/>
</dbReference>